<dbReference type="PANTHER" id="PTHR31480">
    <property type="entry name" value="BIFUNCTIONAL LYCOPENE CYCLASE/PHYTOENE SYNTHASE"/>
    <property type="match status" value="1"/>
</dbReference>
<sequence length="279" mass="32074">MDALYQSLSFRVSESVTRAYSTSFSVAVRMLAPSMRQAVHAIYGFVRLADEIVDSFHDCDQEHLFALLERDLSEARHMGMSINPVIHAFVQTVDRYRIPDAHIRAFMQSMRADLVKKVYHTQSETSDYIYGSAEVVGLMCLRVFVNGDDHLYESLEQPARKLGAAFQKVNFLRDLKADSEQLQRCYFPELRDQQFSETIKQQLIADMEADFREARAGIRHLPGSARVAVFVAYLYFKQLLGKLKRTPAPRIARQRVRVSDHRKLALFVQAYVGCRLGWV</sequence>
<reference evidence="2 3" key="1">
    <citation type="submission" date="2018-06" db="EMBL/GenBank/DDBJ databases">
        <title>Genomic Encyclopedia of Archaeal and Bacterial Type Strains, Phase II (KMG-II): from individual species to whole genera.</title>
        <authorList>
            <person name="Goeker M."/>
        </authorList>
    </citation>
    <scope>NUCLEOTIDE SEQUENCE [LARGE SCALE GENOMIC DNA]</scope>
    <source>
        <strain evidence="2 3">DSM 6779</strain>
    </source>
</reference>
<dbReference type="AlphaFoldDB" id="A0A2W7NSV6"/>
<protein>
    <submittedName>
        <fullName evidence="2">Phytoene/squalene synthetase</fullName>
    </submittedName>
</protein>
<dbReference type="Proteomes" id="UP000249239">
    <property type="component" value="Unassembled WGS sequence"/>
</dbReference>
<dbReference type="Gene3D" id="1.10.600.10">
    <property type="entry name" value="Farnesyl Diphosphate Synthase"/>
    <property type="match status" value="1"/>
</dbReference>
<dbReference type="SFLD" id="SFLDG01212">
    <property type="entry name" value="Phytoene_synthase_like"/>
    <property type="match status" value="1"/>
</dbReference>
<dbReference type="GO" id="GO:0016117">
    <property type="term" value="P:carotenoid biosynthetic process"/>
    <property type="evidence" value="ECO:0007669"/>
    <property type="project" value="UniProtKB-ARBA"/>
</dbReference>
<dbReference type="InterPro" id="IPR033904">
    <property type="entry name" value="Trans_IPPS_HH"/>
</dbReference>
<dbReference type="OrthoDB" id="9787280at2"/>
<gene>
    <name evidence="2" type="ORF">LX69_01870</name>
</gene>
<dbReference type="InterPro" id="IPR044843">
    <property type="entry name" value="Trans_IPPS_bact-type"/>
</dbReference>
<evidence type="ECO:0000256" key="1">
    <source>
        <dbReference type="ARBA" id="ARBA00022679"/>
    </source>
</evidence>
<organism evidence="2 3">
    <name type="scientific">Breznakibacter xylanolyticus</name>
    <dbReference type="NCBI Taxonomy" id="990"/>
    <lineage>
        <taxon>Bacteria</taxon>
        <taxon>Pseudomonadati</taxon>
        <taxon>Bacteroidota</taxon>
        <taxon>Bacteroidia</taxon>
        <taxon>Marinilabiliales</taxon>
        <taxon>Marinilabiliaceae</taxon>
        <taxon>Breznakibacter</taxon>
    </lineage>
</organism>
<dbReference type="SFLD" id="SFLDG01018">
    <property type="entry name" value="Squalene/Phytoene_Synthase_Lik"/>
    <property type="match status" value="1"/>
</dbReference>
<dbReference type="InterPro" id="IPR002060">
    <property type="entry name" value="Squ/phyt_synthse"/>
</dbReference>
<dbReference type="GO" id="GO:0004311">
    <property type="term" value="F:geranylgeranyl diphosphate synthase activity"/>
    <property type="evidence" value="ECO:0007669"/>
    <property type="project" value="InterPro"/>
</dbReference>
<evidence type="ECO:0000313" key="3">
    <source>
        <dbReference type="Proteomes" id="UP000249239"/>
    </source>
</evidence>
<dbReference type="SUPFAM" id="SSF48576">
    <property type="entry name" value="Terpenoid synthases"/>
    <property type="match status" value="1"/>
</dbReference>
<comment type="caution">
    <text evidence="2">The sequence shown here is derived from an EMBL/GenBank/DDBJ whole genome shotgun (WGS) entry which is preliminary data.</text>
</comment>
<keyword evidence="1" id="KW-0808">Transferase</keyword>
<dbReference type="EMBL" id="QKZK01000013">
    <property type="protein sequence ID" value="PZX16376.1"/>
    <property type="molecule type" value="Genomic_DNA"/>
</dbReference>
<dbReference type="Pfam" id="PF00494">
    <property type="entry name" value="SQS_PSY"/>
    <property type="match status" value="1"/>
</dbReference>
<name>A0A2W7NSV6_9BACT</name>
<dbReference type="RefSeq" id="WP_111445733.1">
    <property type="nucleotide sequence ID" value="NZ_QKZK01000013.1"/>
</dbReference>
<evidence type="ECO:0000313" key="2">
    <source>
        <dbReference type="EMBL" id="PZX16376.1"/>
    </source>
</evidence>
<dbReference type="InterPro" id="IPR008949">
    <property type="entry name" value="Isoprenoid_synthase_dom_sf"/>
</dbReference>
<accession>A0A2W7NSV6</accession>
<dbReference type="CDD" id="cd00683">
    <property type="entry name" value="Trans_IPPS_HH"/>
    <property type="match status" value="1"/>
</dbReference>
<dbReference type="SFLD" id="SFLDS00005">
    <property type="entry name" value="Isoprenoid_Synthase_Type_I"/>
    <property type="match status" value="1"/>
</dbReference>
<dbReference type="GO" id="GO:0051996">
    <property type="term" value="F:squalene synthase [NAD(P)H] activity"/>
    <property type="evidence" value="ECO:0007669"/>
    <property type="project" value="InterPro"/>
</dbReference>
<proteinExistence type="predicted"/>
<dbReference type="InterPro" id="IPR019845">
    <property type="entry name" value="Squalene/phytoene_synthase_CS"/>
</dbReference>
<dbReference type="PROSITE" id="PS01045">
    <property type="entry name" value="SQUALEN_PHYTOEN_SYN_2"/>
    <property type="match status" value="1"/>
</dbReference>
<keyword evidence="3" id="KW-1185">Reference proteome</keyword>